<dbReference type="PANTHER" id="PTHR24121:SF21">
    <property type="entry name" value="ANKYRIN REPEAT FAMILY PROTEIN"/>
    <property type="match status" value="1"/>
</dbReference>
<keyword evidence="2" id="KW-1185">Reference proteome</keyword>
<protein>
    <submittedName>
        <fullName evidence="1">Ankyrin repeats (3 copies)</fullName>
    </submittedName>
</protein>
<dbReference type="AlphaFoldDB" id="A0A378J7C9"/>
<reference evidence="1 2" key="1">
    <citation type="submission" date="2018-06" db="EMBL/GenBank/DDBJ databases">
        <authorList>
            <consortium name="Pathogen Informatics"/>
            <person name="Doyle S."/>
        </authorList>
    </citation>
    <scope>NUCLEOTIDE SEQUENCE [LARGE SCALE GENOMIC DNA]</scope>
    <source>
        <strain evidence="1 2">NCTC13292</strain>
    </source>
</reference>
<dbReference type="SMART" id="SM00248">
    <property type="entry name" value="ANK"/>
    <property type="match status" value="4"/>
</dbReference>
<evidence type="ECO:0000313" key="2">
    <source>
        <dbReference type="Proteomes" id="UP000254677"/>
    </source>
</evidence>
<proteinExistence type="predicted"/>
<dbReference type="SUPFAM" id="SSF48403">
    <property type="entry name" value="Ankyrin repeat"/>
    <property type="match status" value="1"/>
</dbReference>
<dbReference type="PANTHER" id="PTHR24121">
    <property type="entry name" value="NO MECHANORECEPTOR POTENTIAL C, ISOFORM D-RELATED"/>
    <property type="match status" value="1"/>
</dbReference>
<dbReference type="EMBL" id="UGOA01000001">
    <property type="protein sequence ID" value="STX43359.1"/>
    <property type="molecule type" value="Genomic_DNA"/>
</dbReference>
<name>A0A378J7C9_9GAMM</name>
<accession>A0A378J7C9</accession>
<dbReference type="InterPro" id="IPR036770">
    <property type="entry name" value="Ankyrin_rpt-contain_sf"/>
</dbReference>
<dbReference type="RefSeq" id="WP_115221753.1">
    <property type="nucleotide sequence ID" value="NZ_UGOA01000001.1"/>
</dbReference>
<sequence length="1010" mass="114137">MPRIIELPNFRYPTSLLEDKAFAANPEVSIQTDILDSFSKTSLYDDANVLDENNLISNAGKQALKAQFNTLLNKLAQKLIDAGSGTANDIQNALFLRNDSLRNKINNYIDNGNATGTRIKRYIEKLIYVIEHSEQAESEKKAAFTKLFSNITSCGPGLEGELIIQIGEVSGTATPEAVFSKLRVELFEKLVSELAHEVHAPEQYEKHVRAYAAQLLSDQSYWQQLNIPEIKQINDAQDVHLDGLMAQRPQLQDNKFKECWRAHFKEIFVKNYNREALIDRYHECYYEKLQALVVTHGIENNNHYLKIYQLLEQLGLAKKIFEAASGEYGITFNINIAPPTFAITDITKLKQLIRHSCEEKLVTEGYISGLAPENLEGMLTVLGQDQTARQFWGKVFLREIKKGHENYEPIFLELMVQGKNSEEDVLYLIKDVVQTGRVALLGKVIDKIDGQQLLDFQSKYGRDFLKAAVSSGSAGMVNFILTRGKNYESEAHEAAKLALQLQDNNAAIEIFHNLSQYIQEPQQFFYQAIEEGKEEIALELMSVMANSNDLAISYKGGKSLVQLAVEKGSFKLANALLDKLVKENKHEILHKSDERDNTILTALYDFIQGSSEQEKSAEALQFAQKFMGYLGTQNANNPLQNETKLCKLSQDLFNHGRTMVHEIARSGNINLMRFIDFVNPAWLTLPDRNGEPPIAYAANSLQLDMVSFLANKTPGDRFGSALQFALNHCSRAGNNPRAETIAINLITRMDVNSLRQERRTKLSENEYEAIPPFVKVLNIGHTQLAELLVTRGAGTLGSHPRSALGVWFNDVADRDPQFRALRRAIVDISSGTSNSTITDKCIRQIFTEPKLVGAITTLEQWGQQAARQNKGVFSGFKLFGSKPDSRFVQLMHEMVKYGLHVESTMDVKKYRLPALNSEASIYKEKNGQLHLEHDTRNNTLTLVYTNRDKKESMLGTIHNLTEKNLDFMVPDLAKTLNNIIMAPDNAPKHWNWLRSYEQTFNPQPNSFAIR</sequence>
<dbReference type="Proteomes" id="UP000254677">
    <property type="component" value="Unassembled WGS sequence"/>
</dbReference>
<dbReference type="Gene3D" id="1.25.40.20">
    <property type="entry name" value="Ankyrin repeat-containing domain"/>
    <property type="match status" value="1"/>
</dbReference>
<evidence type="ECO:0000313" key="1">
    <source>
        <dbReference type="EMBL" id="STX43359.1"/>
    </source>
</evidence>
<dbReference type="InterPro" id="IPR002110">
    <property type="entry name" value="Ankyrin_rpt"/>
</dbReference>
<gene>
    <name evidence="1" type="ORF">NCTC13292_02130</name>
</gene>
<organism evidence="1 2">
    <name type="scientific">Legionella donaldsonii</name>
    <dbReference type="NCBI Taxonomy" id="45060"/>
    <lineage>
        <taxon>Bacteria</taxon>
        <taxon>Pseudomonadati</taxon>
        <taxon>Pseudomonadota</taxon>
        <taxon>Gammaproteobacteria</taxon>
        <taxon>Legionellales</taxon>
        <taxon>Legionellaceae</taxon>
        <taxon>Legionella</taxon>
    </lineage>
</organism>